<dbReference type="Proteomes" id="UP000253961">
    <property type="component" value="Unassembled WGS sequence"/>
</dbReference>
<protein>
    <submittedName>
        <fullName evidence="2">Uncharacterized protein</fullName>
    </submittedName>
</protein>
<name>A0A369Q0X0_9SPHI</name>
<proteinExistence type="predicted"/>
<comment type="caution">
    <text evidence="2">The sequence shown here is derived from an EMBL/GenBank/DDBJ whole genome shotgun (WGS) entry which is preliminary data.</text>
</comment>
<dbReference type="AlphaFoldDB" id="A0A369Q0X0"/>
<keyword evidence="1" id="KW-1133">Transmembrane helix</keyword>
<keyword evidence="3" id="KW-1185">Reference proteome</keyword>
<evidence type="ECO:0000313" key="2">
    <source>
        <dbReference type="EMBL" id="RDC58130.1"/>
    </source>
</evidence>
<gene>
    <name evidence="2" type="ORF">DU508_04070</name>
</gene>
<evidence type="ECO:0000313" key="3">
    <source>
        <dbReference type="Proteomes" id="UP000253961"/>
    </source>
</evidence>
<evidence type="ECO:0000256" key="1">
    <source>
        <dbReference type="SAM" id="Phobius"/>
    </source>
</evidence>
<reference evidence="2 3" key="1">
    <citation type="submission" date="2018-07" db="EMBL/GenBank/DDBJ databases">
        <title>Pedobacter sp. nov., isolated from soil.</title>
        <authorList>
            <person name="Zhou L.Y."/>
            <person name="Du Z.J."/>
        </authorList>
    </citation>
    <scope>NUCLEOTIDE SEQUENCE [LARGE SCALE GENOMIC DNA]</scope>
    <source>
        <strain evidence="2 3">JDX94</strain>
    </source>
</reference>
<keyword evidence="1" id="KW-0472">Membrane</keyword>
<feature type="transmembrane region" description="Helical" evidence="1">
    <location>
        <begin position="43"/>
        <end position="63"/>
    </location>
</feature>
<accession>A0A369Q0X0</accession>
<organism evidence="2 3">
    <name type="scientific">Pedobacter chinensis</name>
    <dbReference type="NCBI Taxonomy" id="2282421"/>
    <lineage>
        <taxon>Bacteria</taxon>
        <taxon>Pseudomonadati</taxon>
        <taxon>Bacteroidota</taxon>
        <taxon>Sphingobacteriia</taxon>
        <taxon>Sphingobacteriales</taxon>
        <taxon>Sphingobacteriaceae</taxon>
        <taxon>Pedobacter</taxon>
    </lineage>
</organism>
<dbReference type="EMBL" id="QPKV01000002">
    <property type="protein sequence ID" value="RDC58130.1"/>
    <property type="molecule type" value="Genomic_DNA"/>
</dbReference>
<keyword evidence="1" id="KW-0812">Transmembrane</keyword>
<sequence length="79" mass="9291">MKNIKLLRQTIAVVLPNLCRRKAFFTTESTKIFTENAKKNIKLSALCAFTWCTLWLFIAYQPWRSLRLHFANFAVKIVL</sequence>